<evidence type="ECO:0000256" key="2">
    <source>
        <dbReference type="ARBA" id="ARBA00001913"/>
    </source>
</evidence>
<dbReference type="InterPro" id="IPR013658">
    <property type="entry name" value="SGL"/>
</dbReference>
<evidence type="ECO:0000256" key="10">
    <source>
        <dbReference type="ARBA" id="ARBA00022490"/>
    </source>
</evidence>
<dbReference type="SUPFAM" id="SSF63829">
    <property type="entry name" value="Calcium-dependent phosphotriesterase"/>
    <property type="match status" value="1"/>
</dbReference>
<keyword evidence="17" id="KW-1185">Reference proteome</keyword>
<dbReference type="Proteomes" id="UP001596250">
    <property type="component" value="Unassembled WGS sequence"/>
</dbReference>
<dbReference type="InterPro" id="IPR011042">
    <property type="entry name" value="6-blade_b-propeller_TolB-like"/>
</dbReference>
<feature type="domain" description="SMP-30/Gluconolactonase/LRE-like region" evidence="15">
    <location>
        <begin position="15"/>
        <end position="258"/>
    </location>
</feature>
<dbReference type="EMBL" id="JBHSQV010000155">
    <property type="protein sequence ID" value="MFC5987222.1"/>
    <property type="molecule type" value="Genomic_DNA"/>
</dbReference>
<evidence type="ECO:0000256" key="11">
    <source>
        <dbReference type="ARBA" id="ARBA00022723"/>
    </source>
</evidence>
<dbReference type="Gene3D" id="2.120.10.30">
    <property type="entry name" value="TolB, C-terminal domain"/>
    <property type="match status" value="1"/>
</dbReference>
<dbReference type="GO" id="GO:0016787">
    <property type="term" value="F:hydrolase activity"/>
    <property type="evidence" value="ECO:0007669"/>
    <property type="project" value="UniProtKB-KW"/>
</dbReference>
<keyword evidence="11" id="KW-0479">Metal-binding</keyword>
<reference evidence="17" key="1">
    <citation type="journal article" date="2019" name="Int. J. Syst. Evol. Microbiol.">
        <title>The Global Catalogue of Microorganisms (GCM) 10K type strain sequencing project: providing services to taxonomists for standard genome sequencing and annotation.</title>
        <authorList>
            <consortium name="The Broad Institute Genomics Platform"/>
            <consortium name="The Broad Institute Genome Sequencing Center for Infectious Disease"/>
            <person name="Wu L."/>
            <person name="Ma J."/>
        </authorList>
    </citation>
    <scope>NUCLEOTIDE SEQUENCE [LARGE SCALE GENOMIC DNA]</scope>
    <source>
        <strain evidence="17">CCM 8749</strain>
    </source>
</reference>
<keyword evidence="12 16" id="KW-0378">Hydrolase</keyword>
<accession>A0ABW1IQ76</accession>
<dbReference type="InterPro" id="IPR005511">
    <property type="entry name" value="SMP-30"/>
</dbReference>
<gene>
    <name evidence="16" type="ORF">ACFPXP_12475</name>
</gene>
<comment type="cofactor">
    <cofactor evidence="4">
        <name>Mg(2+)</name>
        <dbReference type="ChEBI" id="CHEBI:18420"/>
    </cofactor>
</comment>
<organism evidence="16 17">
    <name type="scientific">Marinicrinis lubricantis</name>
    <dbReference type="NCBI Taxonomy" id="2086470"/>
    <lineage>
        <taxon>Bacteria</taxon>
        <taxon>Bacillati</taxon>
        <taxon>Bacillota</taxon>
        <taxon>Bacilli</taxon>
        <taxon>Bacillales</taxon>
        <taxon>Paenibacillaceae</taxon>
    </lineage>
</organism>
<dbReference type="PANTHER" id="PTHR10907:SF47">
    <property type="entry name" value="REGUCALCIN"/>
    <property type="match status" value="1"/>
</dbReference>
<name>A0ABW1IQ76_9BACL</name>
<dbReference type="EC" id="3.1.1.17" evidence="8"/>
<evidence type="ECO:0000256" key="7">
    <source>
        <dbReference type="ARBA" id="ARBA00008853"/>
    </source>
</evidence>
<comment type="similarity">
    <text evidence="7">Belongs to the SMP-30/CGR1 family.</text>
</comment>
<keyword evidence="13" id="KW-0106">Calcium</keyword>
<protein>
    <recommendedName>
        <fullName evidence="9">Regucalcin</fullName>
        <ecNumber evidence="8">3.1.1.17</ecNumber>
    </recommendedName>
    <alternativeName>
        <fullName evidence="14">Gluconolactonase</fullName>
    </alternativeName>
</protein>
<evidence type="ECO:0000256" key="6">
    <source>
        <dbReference type="ARBA" id="ARBA00004496"/>
    </source>
</evidence>
<comment type="subcellular location">
    <subcellularLocation>
        <location evidence="6">Cytoplasm</location>
    </subcellularLocation>
</comment>
<comment type="cofactor">
    <cofactor evidence="2">
        <name>Ca(2+)</name>
        <dbReference type="ChEBI" id="CHEBI:29108"/>
    </cofactor>
</comment>
<evidence type="ECO:0000313" key="17">
    <source>
        <dbReference type="Proteomes" id="UP001596250"/>
    </source>
</evidence>
<evidence type="ECO:0000256" key="1">
    <source>
        <dbReference type="ARBA" id="ARBA00001589"/>
    </source>
</evidence>
<sequence length="292" mass="32087">MKNQVELVLDAKAALGEGPCWDHQLQQLYWVDIVGQKVHIYDPAAQADHPIDLPLMAGTVVPRKQGGLVVALQDGFYALDLKTEQLTLLAKPMDEPSPNRFNDGKCDAQGRLWAGTMPLSGSSPNGNLYCLHADLQVKHHLGGIGTSNGLAWSADQKTMYYIDTPTKQVFAFDFDLAEGTITNRRTVISFMEEEGFPDGMTIDANGMLWIAHWGGYQVSRWNPQTGEKLESVKVPARQVTSCTFGGEQLDELYITTARIGIDEAGLLEQPHAGGLFKYKPGVRGMISYAFEG</sequence>
<comment type="cofactor">
    <cofactor evidence="3">
        <name>Mn(2+)</name>
        <dbReference type="ChEBI" id="CHEBI:29035"/>
    </cofactor>
</comment>
<evidence type="ECO:0000256" key="4">
    <source>
        <dbReference type="ARBA" id="ARBA00001946"/>
    </source>
</evidence>
<dbReference type="PANTHER" id="PTHR10907">
    <property type="entry name" value="REGUCALCIN"/>
    <property type="match status" value="1"/>
</dbReference>
<evidence type="ECO:0000256" key="8">
    <source>
        <dbReference type="ARBA" id="ARBA00013227"/>
    </source>
</evidence>
<dbReference type="PRINTS" id="PR01791">
    <property type="entry name" value="REGUCALCIN"/>
</dbReference>
<evidence type="ECO:0000256" key="12">
    <source>
        <dbReference type="ARBA" id="ARBA00022801"/>
    </source>
</evidence>
<keyword evidence="10" id="KW-0963">Cytoplasm</keyword>
<comment type="caution">
    <text evidence="16">The sequence shown here is derived from an EMBL/GenBank/DDBJ whole genome shotgun (WGS) entry which is preliminary data.</text>
</comment>
<evidence type="ECO:0000256" key="5">
    <source>
        <dbReference type="ARBA" id="ARBA00001947"/>
    </source>
</evidence>
<evidence type="ECO:0000256" key="3">
    <source>
        <dbReference type="ARBA" id="ARBA00001936"/>
    </source>
</evidence>
<evidence type="ECO:0000256" key="14">
    <source>
        <dbReference type="ARBA" id="ARBA00032464"/>
    </source>
</evidence>
<evidence type="ECO:0000256" key="13">
    <source>
        <dbReference type="ARBA" id="ARBA00022837"/>
    </source>
</evidence>
<evidence type="ECO:0000313" key="16">
    <source>
        <dbReference type="EMBL" id="MFC5987222.1"/>
    </source>
</evidence>
<dbReference type="PRINTS" id="PR01790">
    <property type="entry name" value="SMP30FAMILY"/>
</dbReference>
<comment type="catalytic activity">
    <reaction evidence="1">
        <text>D-glucono-1,5-lactone + H2O = D-gluconate + H(+)</text>
        <dbReference type="Rhea" id="RHEA:10440"/>
        <dbReference type="ChEBI" id="CHEBI:15377"/>
        <dbReference type="ChEBI" id="CHEBI:15378"/>
        <dbReference type="ChEBI" id="CHEBI:16217"/>
        <dbReference type="ChEBI" id="CHEBI:18391"/>
        <dbReference type="EC" id="3.1.1.17"/>
    </reaction>
</comment>
<comment type="cofactor">
    <cofactor evidence="5">
        <name>Zn(2+)</name>
        <dbReference type="ChEBI" id="CHEBI:29105"/>
    </cofactor>
</comment>
<dbReference type="InterPro" id="IPR008367">
    <property type="entry name" value="Regucalcin"/>
</dbReference>
<dbReference type="RefSeq" id="WP_379894565.1">
    <property type="nucleotide sequence ID" value="NZ_CBCSCT010000049.1"/>
</dbReference>
<dbReference type="Pfam" id="PF08450">
    <property type="entry name" value="SGL"/>
    <property type="match status" value="1"/>
</dbReference>
<evidence type="ECO:0000256" key="9">
    <source>
        <dbReference type="ARBA" id="ARBA00016808"/>
    </source>
</evidence>
<proteinExistence type="inferred from homology"/>
<evidence type="ECO:0000259" key="15">
    <source>
        <dbReference type="Pfam" id="PF08450"/>
    </source>
</evidence>